<reference evidence="6" key="1">
    <citation type="submission" date="2020-08" db="EMBL/GenBank/DDBJ databases">
        <title>Genome sequencing and assembly of the red palm weevil Rhynchophorus ferrugineus.</title>
        <authorList>
            <person name="Dias G.B."/>
            <person name="Bergman C.M."/>
            <person name="Manee M."/>
        </authorList>
    </citation>
    <scope>NUCLEOTIDE SEQUENCE</scope>
    <source>
        <strain evidence="6">AA-2017</strain>
        <tissue evidence="6">Whole larva</tissue>
    </source>
</reference>
<evidence type="ECO:0008006" key="8">
    <source>
        <dbReference type="Google" id="ProtNLM"/>
    </source>
</evidence>
<dbReference type="PANTHER" id="PTHR12968:SF4">
    <property type="entry name" value="TECTONIC-LIKE COMPLEX MEMBER MKS1"/>
    <property type="match status" value="1"/>
</dbReference>
<organism evidence="6 7">
    <name type="scientific">Rhynchophorus ferrugineus</name>
    <name type="common">Red palm weevil</name>
    <name type="synonym">Curculio ferrugineus</name>
    <dbReference type="NCBI Taxonomy" id="354439"/>
    <lineage>
        <taxon>Eukaryota</taxon>
        <taxon>Metazoa</taxon>
        <taxon>Ecdysozoa</taxon>
        <taxon>Arthropoda</taxon>
        <taxon>Hexapoda</taxon>
        <taxon>Insecta</taxon>
        <taxon>Pterygota</taxon>
        <taxon>Neoptera</taxon>
        <taxon>Endopterygota</taxon>
        <taxon>Coleoptera</taxon>
        <taxon>Polyphaga</taxon>
        <taxon>Cucujiformia</taxon>
        <taxon>Curculionidae</taxon>
        <taxon>Dryophthorinae</taxon>
        <taxon>Rhynchophorus</taxon>
    </lineage>
</organism>
<dbReference type="EMBL" id="JAACXV010013768">
    <property type="protein sequence ID" value="KAF7272424.1"/>
    <property type="molecule type" value="Genomic_DNA"/>
</dbReference>
<evidence type="ECO:0000256" key="3">
    <source>
        <dbReference type="ARBA" id="ARBA00022794"/>
    </source>
</evidence>
<evidence type="ECO:0000256" key="4">
    <source>
        <dbReference type="ARBA" id="ARBA00023212"/>
    </source>
</evidence>
<dbReference type="GO" id="GO:0060271">
    <property type="term" value="P:cilium assembly"/>
    <property type="evidence" value="ECO:0007669"/>
    <property type="project" value="TreeGrafter"/>
</dbReference>
<name>A0A834I1X5_RHYFE</name>
<dbReference type="PANTHER" id="PTHR12968">
    <property type="entry name" value="B9 DOMAIN-CONTAINING"/>
    <property type="match status" value="1"/>
</dbReference>
<dbReference type="InterPro" id="IPR010796">
    <property type="entry name" value="C2_B9-type_dom"/>
</dbReference>
<dbReference type="Pfam" id="PF07162">
    <property type="entry name" value="B9-C2"/>
    <property type="match status" value="1"/>
</dbReference>
<dbReference type="GO" id="GO:0036038">
    <property type="term" value="C:MKS complex"/>
    <property type="evidence" value="ECO:0007669"/>
    <property type="project" value="TreeGrafter"/>
</dbReference>
<sequence>MEYINEHPTKSSGIYRCPDNIRNFRVRVKIKENTNTNMKAKWVEKEFLWQEKHFSFSQKLFYKEKPNCFTELDLHYHNLVAEVDATTDDILFTYIDNEDSCHELEATETCNSLLNAMETVELRQSSADEVEDEYNFNKSLQKLLNSPFIRKNVAQMCIMLDLGFKPSVSFCILRQHENGIIRTKNERVLCTITYDIRTKVLRVSPDFTTTQPYRLDVEIEDGRSFYYFIEHASKLMPESMEANEKTLIKKINDYKSITAARILADPFRVPSKNKLLVFVFLEILSGKKFEYPHVYVQYFVDLPDRWFCAESDVLSGRTQICKAINNDGLLHFGHCVEIPLEYNFMSVHGTDCIKCPYIYFEILSKDSWDRYRTEGLTYKALPICTSGSFTYNLNCFRFTSKGPISEMRRYFLGDCQNYNDVTWIGLPTDYEKKILNKYGTETIATGELKVRLNVIHQSQAFIENLRGNGKHRPKPRIVFEKLESSTLIKSVEQVIKEFKNAKKHLLEIRESVLSSTGS</sequence>
<keyword evidence="5" id="KW-0966">Cell projection</keyword>
<comment type="caution">
    <text evidence="6">The sequence shown here is derived from an EMBL/GenBank/DDBJ whole genome shotgun (WGS) entry which is preliminary data.</text>
</comment>
<evidence type="ECO:0000256" key="1">
    <source>
        <dbReference type="ARBA" id="ARBA00004120"/>
    </source>
</evidence>
<dbReference type="AlphaFoldDB" id="A0A834I1X5"/>
<keyword evidence="2" id="KW-0963">Cytoplasm</keyword>
<accession>A0A834I1X5</accession>
<dbReference type="Proteomes" id="UP000625711">
    <property type="component" value="Unassembled WGS sequence"/>
</dbReference>
<evidence type="ECO:0000313" key="6">
    <source>
        <dbReference type="EMBL" id="KAF7272424.1"/>
    </source>
</evidence>
<gene>
    <name evidence="6" type="ORF">GWI33_014790</name>
</gene>
<dbReference type="OrthoDB" id="10263520at2759"/>
<keyword evidence="4" id="KW-0206">Cytoskeleton</keyword>
<keyword evidence="3" id="KW-0970">Cilium biogenesis/degradation</keyword>
<evidence type="ECO:0000256" key="2">
    <source>
        <dbReference type="ARBA" id="ARBA00022490"/>
    </source>
</evidence>
<evidence type="ECO:0000313" key="7">
    <source>
        <dbReference type="Proteomes" id="UP000625711"/>
    </source>
</evidence>
<proteinExistence type="predicted"/>
<comment type="subcellular location">
    <subcellularLocation>
        <location evidence="1">Cytoplasm</location>
        <location evidence="1">Cytoskeleton</location>
        <location evidence="1">Cilium basal body</location>
    </subcellularLocation>
</comment>
<keyword evidence="7" id="KW-1185">Reference proteome</keyword>
<protein>
    <recommendedName>
        <fullName evidence="8">Meckel syndrome type 1 protein</fullName>
    </recommendedName>
</protein>
<evidence type="ECO:0000256" key="5">
    <source>
        <dbReference type="ARBA" id="ARBA00023273"/>
    </source>
</evidence>